<dbReference type="eggNOG" id="COG2885">
    <property type="taxonomic scope" value="Bacteria"/>
</dbReference>
<dbReference type="InterPro" id="IPR006665">
    <property type="entry name" value="OmpA-like"/>
</dbReference>
<dbReference type="EC" id="2.4.2.17" evidence="4"/>
<dbReference type="SUPFAM" id="SSF103088">
    <property type="entry name" value="OmpA-like"/>
    <property type="match status" value="1"/>
</dbReference>
<dbReference type="GO" id="GO:0016020">
    <property type="term" value="C:membrane"/>
    <property type="evidence" value="ECO:0007669"/>
    <property type="project" value="UniProtKB-UniRule"/>
</dbReference>
<dbReference type="PROSITE" id="PS51123">
    <property type="entry name" value="OMPA_2"/>
    <property type="match status" value="1"/>
</dbReference>
<dbReference type="RefSeq" id="WP_009780170.1">
    <property type="nucleotide sequence ID" value="NZ_CH672395.1"/>
</dbReference>
<dbReference type="Proteomes" id="UP000001601">
    <property type="component" value="Unassembled WGS sequence"/>
</dbReference>
<dbReference type="Pfam" id="PF00691">
    <property type="entry name" value="OmpA"/>
    <property type="match status" value="1"/>
</dbReference>
<accession>A3XP58</accession>
<feature type="coiled-coil region" evidence="2">
    <location>
        <begin position="85"/>
        <end position="116"/>
    </location>
</feature>
<dbReference type="STRING" id="398720.MED217_08970"/>
<protein>
    <submittedName>
        <fullName evidence="4">ATP phosphoribosyltransferase</fullName>
        <ecNumber evidence="4">2.4.2.17</ecNumber>
    </submittedName>
</protein>
<dbReference type="GO" id="GO:0003879">
    <property type="term" value="F:ATP phosphoribosyltransferase activity"/>
    <property type="evidence" value="ECO:0007669"/>
    <property type="project" value="UniProtKB-EC"/>
</dbReference>
<keyword evidence="4" id="KW-0808">Transferase</keyword>
<keyword evidence="5" id="KW-1185">Reference proteome</keyword>
<sequence length="239" mass="27520">MKNFLIAFSVFTCWCVVGLYFLNTTGASNRKSLFKAASVSVESNINATKRINTLELTDTLFKESEDASKKRGIYQDSSFAETGNYDALINNIQERLERNQRAIEEDEERLRLAKLNKKSKASKTPRPEADLTFRPSFKLARLVHDQKAAEFLAQVERQLKINPLTQIEIIGHTDHIGDDRDNYKIALEQAQKIRQFIIKSFNLPENQVIATSKGEADPLYPREMEDKIELNNRYELIFK</sequence>
<dbReference type="OrthoDB" id="9763897at2"/>
<organism evidence="4 5">
    <name type="scientific">Leeuwenhoekiella blandensis (strain CECT 7118 / CCUG 51940 / KCTC 22103 / MED217)</name>
    <name type="common">Flavobacterium sp. (strain MED217)</name>
    <dbReference type="NCBI Taxonomy" id="398720"/>
    <lineage>
        <taxon>Bacteria</taxon>
        <taxon>Pseudomonadati</taxon>
        <taxon>Bacteroidota</taxon>
        <taxon>Flavobacteriia</taxon>
        <taxon>Flavobacteriales</taxon>
        <taxon>Flavobacteriaceae</taxon>
        <taxon>Leeuwenhoekiella</taxon>
    </lineage>
</organism>
<dbReference type="AlphaFoldDB" id="A3XP58"/>
<evidence type="ECO:0000313" key="5">
    <source>
        <dbReference type="Proteomes" id="UP000001601"/>
    </source>
</evidence>
<keyword evidence="4" id="KW-0328">Glycosyltransferase</keyword>
<evidence type="ECO:0000313" key="4">
    <source>
        <dbReference type="EMBL" id="EAQ48667.1"/>
    </source>
</evidence>
<feature type="domain" description="OmpA-like" evidence="3">
    <location>
        <begin position="120"/>
        <end position="239"/>
    </location>
</feature>
<dbReference type="InterPro" id="IPR036737">
    <property type="entry name" value="OmpA-like_sf"/>
</dbReference>
<name>A3XP58_LEEBM</name>
<dbReference type="EMBL" id="AANC01000007">
    <property type="protein sequence ID" value="EAQ48667.1"/>
    <property type="molecule type" value="Genomic_DNA"/>
</dbReference>
<dbReference type="HOGENOM" id="CLU_1159928_0_0_10"/>
<keyword evidence="2" id="KW-0175">Coiled coil</keyword>
<evidence type="ECO:0000256" key="1">
    <source>
        <dbReference type="PROSITE-ProRule" id="PRU00473"/>
    </source>
</evidence>
<dbReference type="PANTHER" id="PTHR30329:SF21">
    <property type="entry name" value="LIPOPROTEIN YIAD-RELATED"/>
    <property type="match status" value="1"/>
</dbReference>
<dbReference type="PANTHER" id="PTHR30329">
    <property type="entry name" value="STATOR ELEMENT OF FLAGELLAR MOTOR COMPLEX"/>
    <property type="match status" value="1"/>
</dbReference>
<evidence type="ECO:0000256" key="2">
    <source>
        <dbReference type="SAM" id="Coils"/>
    </source>
</evidence>
<proteinExistence type="predicted"/>
<gene>
    <name evidence="4" type="primary">hisG</name>
    <name evidence="4" type="ORF">MED217_08970</name>
</gene>
<evidence type="ECO:0000259" key="3">
    <source>
        <dbReference type="PROSITE" id="PS51123"/>
    </source>
</evidence>
<comment type="caution">
    <text evidence="4">The sequence shown here is derived from an EMBL/GenBank/DDBJ whole genome shotgun (WGS) entry which is preliminary data.</text>
</comment>
<dbReference type="InterPro" id="IPR050330">
    <property type="entry name" value="Bact_OuterMem_StrucFunc"/>
</dbReference>
<dbReference type="Gene3D" id="3.30.1330.60">
    <property type="entry name" value="OmpA-like domain"/>
    <property type="match status" value="1"/>
</dbReference>
<reference evidence="4 5" key="1">
    <citation type="journal article" date="2007" name="Nature">
        <title>Light stimulates growth of proteorhodopsin-containing marine Flavobacteria.</title>
        <authorList>
            <person name="Gomez-Consarnau L."/>
            <person name="Gonzalez J.M."/>
            <person name="Coll-Llado M."/>
            <person name="Gourdon P."/>
            <person name="Pascher T."/>
            <person name="Neutze R."/>
            <person name="Pedros-Alio C."/>
            <person name="Pinhassi J."/>
        </authorList>
    </citation>
    <scope>NUCLEOTIDE SEQUENCE [LARGE SCALE GENOMIC DNA]</scope>
    <source>
        <strain evidence="4 5">MED217</strain>
    </source>
</reference>
<keyword evidence="1" id="KW-0472">Membrane</keyword>